<reference evidence="2 3" key="1">
    <citation type="journal article" date="2013" name="PLoS ONE">
        <title>Predicting the Proteins of Angomonas deanei, Strigomonas culicis and Their Respective Endosymbionts Reveals New Aspects of the Trypanosomatidae Family.</title>
        <authorList>
            <person name="Motta M.C."/>
            <person name="Martins A.C."/>
            <person name="de Souza S.S."/>
            <person name="Catta-Preta C.M."/>
            <person name="Silva R."/>
            <person name="Klein C.C."/>
            <person name="de Almeida L.G."/>
            <person name="de Lima Cunha O."/>
            <person name="Ciapina L.P."/>
            <person name="Brocchi M."/>
            <person name="Colabardini A.C."/>
            <person name="de Araujo Lima B."/>
            <person name="Machado C.R."/>
            <person name="de Almeida Soares C.M."/>
            <person name="Probst C.M."/>
            <person name="de Menezes C.B."/>
            <person name="Thompson C.E."/>
            <person name="Bartholomeu D.C."/>
            <person name="Gradia D.F."/>
            <person name="Pavoni D.P."/>
            <person name="Grisard E.C."/>
            <person name="Fantinatti-Garboggini F."/>
            <person name="Marchini F.K."/>
            <person name="Rodrigues-Luiz G.F."/>
            <person name="Wagner G."/>
            <person name="Goldman G.H."/>
            <person name="Fietto J.L."/>
            <person name="Elias M.C."/>
            <person name="Goldman M.H."/>
            <person name="Sagot M.F."/>
            <person name="Pereira M."/>
            <person name="Stoco P.H."/>
            <person name="de Mendonca-Neto R.P."/>
            <person name="Teixeira S.M."/>
            <person name="Maciel T.E."/>
            <person name="de Oliveira Mendes T.A."/>
            <person name="Urmenyi T.P."/>
            <person name="de Souza W."/>
            <person name="Schenkman S."/>
            <person name="de Vasconcelos A.T."/>
        </authorList>
    </citation>
    <scope>NUCLEOTIDE SEQUENCE [LARGE SCALE GENOMIC DNA]</scope>
</reference>
<accession>S9VWE9</accession>
<keyword evidence="3" id="KW-1185">Reference proteome</keyword>
<dbReference type="EMBL" id="ATMH01005473">
    <property type="protein sequence ID" value="EPY27865.1"/>
    <property type="molecule type" value="Genomic_DNA"/>
</dbReference>
<evidence type="ECO:0000313" key="2">
    <source>
        <dbReference type="EMBL" id="EPY27865.1"/>
    </source>
</evidence>
<protein>
    <submittedName>
        <fullName evidence="2">Uncharacterized protein</fullName>
    </submittedName>
</protein>
<evidence type="ECO:0000313" key="3">
    <source>
        <dbReference type="Proteomes" id="UP000015354"/>
    </source>
</evidence>
<dbReference type="Proteomes" id="UP000015354">
    <property type="component" value="Unassembled WGS sequence"/>
</dbReference>
<dbReference type="OrthoDB" id="271732at2759"/>
<comment type="caution">
    <text evidence="2">The sequence shown here is derived from an EMBL/GenBank/DDBJ whole genome shotgun (WGS) entry which is preliminary data.</text>
</comment>
<proteinExistence type="predicted"/>
<organism evidence="2 3">
    <name type="scientific">Strigomonas culicis</name>
    <dbReference type="NCBI Taxonomy" id="28005"/>
    <lineage>
        <taxon>Eukaryota</taxon>
        <taxon>Discoba</taxon>
        <taxon>Euglenozoa</taxon>
        <taxon>Kinetoplastea</taxon>
        <taxon>Metakinetoplastina</taxon>
        <taxon>Trypanosomatida</taxon>
        <taxon>Trypanosomatidae</taxon>
        <taxon>Strigomonadinae</taxon>
        <taxon>Strigomonas</taxon>
    </lineage>
</organism>
<feature type="region of interest" description="Disordered" evidence="1">
    <location>
        <begin position="1"/>
        <end position="21"/>
    </location>
</feature>
<evidence type="ECO:0000256" key="1">
    <source>
        <dbReference type="SAM" id="MobiDB-lite"/>
    </source>
</evidence>
<gene>
    <name evidence="2" type="ORF">STCU_05473</name>
</gene>
<dbReference type="AlphaFoldDB" id="S9VWE9"/>
<name>S9VWE9_9TRYP</name>
<sequence length="243" mass="26819">MSHSSSSQGGPSGTVNQQANELTRNFVLGLPKEGLRPDSPEAAELQAAEAFVADIQQEMLAYDIANAQAVEAYARRWWARIPLLGRRAREGLEAEAAAAASPASALGEGVAAAAAAAAESSRRGGGNMKVERRSALDVAMLQQAAGQPKVNTWLFKRRHPGWVPLLQRWWVPWVCTIALVGVWTPDVWKLRTLYYCDYQYAMLRQTVHKAYWRATMKKEDYEALMADIEAQRPSSVKASDCPF</sequence>